<evidence type="ECO:0000313" key="1">
    <source>
        <dbReference type="EMBL" id="KKK87271.1"/>
    </source>
</evidence>
<dbReference type="AlphaFoldDB" id="A0A0F9BSB0"/>
<gene>
    <name evidence="1" type="ORF">LCGC14_2754930</name>
</gene>
<comment type="caution">
    <text evidence="1">The sequence shown here is derived from an EMBL/GenBank/DDBJ whole genome shotgun (WGS) entry which is preliminary data.</text>
</comment>
<organism evidence="1">
    <name type="scientific">marine sediment metagenome</name>
    <dbReference type="NCBI Taxonomy" id="412755"/>
    <lineage>
        <taxon>unclassified sequences</taxon>
        <taxon>metagenomes</taxon>
        <taxon>ecological metagenomes</taxon>
    </lineage>
</organism>
<protein>
    <submittedName>
        <fullName evidence="1">Uncharacterized protein</fullName>
    </submittedName>
</protein>
<name>A0A0F9BSB0_9ZZZZ</name>
<dbReference type="EMBL" id="LAZR01050477">
    <property type="protein sequence ID" value="KKK87271.1"/>
    <property type="molecule type" value="Genomic_DNA"/>
</dbReference>
<reference evidence="1" key="1">
    <citation type="journal article" date="2015" name="Nature">
        <title>Complex archaea that bridge the gap between prokaryotes and eukaryotes.</title>
        <authorList>
            <person name="Spang A."/>
            <person name="Saw J.H."/>
            <person name="Jorgensen S.L."/>
            <person name="Zaremba-Niedzwiedzka K."/>
            <person name="Martijn J."/>
            <person name="Lind A.E."/>
            <person name="van Eijk R."/>
            <person name="Schleper C."/>
            <person name="Guy L."/>
            <person name="Ettema T.J."/>
        </authorList>
    </citation>
    <scope>NUCLEOTIDE SEQUENCE</scope>
</reference>
<sequence>RVALGIDRDSWKARAEALEARQVKLGAVVKKRANDCRVCNGEGYLDVLKPISGRVVKKRVACSHCADLCYALAELGDGDG</sequence>
<feature type="non-terminal residue" evidence="1">
    <location>
        <position position="1"/>
    </location>
</feature>
<accession>A0A0F9BSB0</accession>
<proteinExistence type="predicted"/>